<sequence>MKKLILLFTMILGFGVAVNAQTKPAEFKFETEVHNFGDIALGKPVSFTFNFTNTGEAPLIISKVETTCGCTVSEYTQTPVKSGEKGFVKVTLTPSGPALPFNKGITLTSNARTATKVLVIKGKYIEGNTK</sequence>
<comment type="caution">
    <text evidence="2">The sequence shown here is derived from an EMBL/GenBank/DDBJ whole genome shotgun (WGS) entry which is preliminary data.</text>
</comment>
<evidence type="ECO:0000313" key="3">
    <source>
        <dbReference type="Proteomes" id="UP000292884"/>
    </source>
</evidence>
<feature type="chain" id="PRO_5020324866" evidence="1">
    <location>
        <begin position="21"/>
        <end position="130"/>
    </location>
</feature>
<dbReference type="PANTHER" id="PTHR37833:SF1">
    <property type="entry name" value="SIGNAL PEPTIDE PROTEIN"/>
    <property type="match status" value="1"/>
</dbReference>
<accession>A0A4R0MQX1</accession>
<dbReference type="RefSeq" id="WP_131554255.1">
    <property type="nucleotide sequence ID" value="NZ_SJSK01000004.1"/>
</dbReference>
<feature type="signal peptide" evidence="1">
    <location>
        <begin position="1"/>
        <end position="20"/>
    </location>
</feature>
<protein>
    <submittedName>
        <fullName evidence="2">DUF1573 domain-containing protein</fullName>
    </submittedName>
</protein>
<dbReference type="OrthoDB" id="826619at2"/>
<evidence type="ECO:0000313" key="2">
    <source>
        <dbReference type="EMBL" id="TCC89268.1"/>
    </source>
</evidence>
<reference evidence="2 3" key="1">
    <citation type="submission" date="2019-02" db="EMBL/GenBank/DDBJ databases">
        <title>Pedobacter sp. RP-1-13 sp. nov., isolated from Arctic soil.</title>
        <authorList>
            <person name="Dahal R.H."/>
        </authorList>
    </citation>
    <scope>NUCLEOTIDE SEQUENCE [LARGE SCALE GENOMIC DNA]</scope>
    <source>
        <strain evidence="2 3">RP-1-13</strain>
    </source>
</reference>
<keyword evidence="3" id="KW-1185">Reference proteome</keyword>
<dbReference type="InterPro" id="IPR013783">
    <property type="entry name" value="Ig-like_fold"/>
</dbReference>
<dbReference type="Pfam" id="PF07610">
    <property type="entry name" value="DUF1573"/>
    <property type="match status" value="1"/>
</dbReference>
<name>A0A4R0MQX1_9SPHI</name>
<keyword evidence="1" id="KW-0732">Signal</keyword>
<dbReference type="InterPro" id="IPR011467">
    <property type="entry name" value="DUF1573"/>
</dbReference>
<organism evidence="2 3">
    <name type="scientific">Pedobacter frigiditerrae</name>
    <dbReference type="NCBI Taxonomy" id="2530452"/>
    <lineage>
        <taxon>Bacteria</taxon>
        <taxon>Pseudomonadati</taxon>
        <taxon>Bacteroidota</taxon>
        <taxon>Sphingobacteriia</taxon>
        <taxon>Sphingobacteriales</taxon>
        <taxon>Sphingobacteriaceae</taxon>
        <taxon>Pedobacter</taxon>
    </lineage>
</organism>
<dbReference type="PANTHER" id="PTHR37833">
    <property type="entry name" value="LIPOPROTEIN-RELATED"/>
    <property type="match status" value="1"/>
</dbReference>
<dbReference type="EMBL" id="SJSK01000004">
    <property type="protein sequence ID" value="TCC89268.1"/>
    <property type="molecule type" value="Genomic_DNA"/>
</dbReference>
<dbReference type="AlphaFoldDB" id="A0A4R0MQX1"/>
<gene>
    <name evidence="2" type="ORF">EZ428_16355</name>
</gene>
<dbReference type="Proteomes" id="UP000292884">
    <property type="component" value="Unassembled WGS sequence"/>
</dbReference>
<evidence type="ECO:0000256" key="1">
    <source>
        <dbReference type="SAM" id="SignalP"/>
    </source>
</evidence>
<dbReference type="Gene3D" id="2.60.40.10">
    <property type="entry name" value="Immunoglobulins"/>
    <property type="match status" value="1"/>
</dbReference>
<proteinExistence type="predicted"/>